<evidence type="ECO:0000313" key="2">
    <source>
        <dbReference type="Proteomes" id="UP001165740"/>
    </source>
</evidence>
<feature type="transmembrane region" description="Helical" evidence="1">
    <location>
        <begin position="150"/>
        <end position="174"/>
    </location>
</feature>
<keyword evidence="1" id="KW-0812">Transmembrane</keyword>
<dbReference type="AlphaFoldDB" id="A0A9W3APZ1"/>
<keyword evidence="2" id="KW-1185">Reference proteome</keyword>
<dbReference type="OrthoDB" id="10415734at2759"/>
<dbReference type="OMA" id="INIAIYW"/>
<reference evidence="3" key="1">
    <citation type="submission" date="2025-08" db="UniProtKB">
        <authorList>
            <consortium name="RefSeq"/>
        </authorList>
    </citation>
    <scope>IDENTIFICATION</scope>
</reference>
<dbReference type="Gene3D" id="1.20.1070.10">
    <property type="entry name" value="Rhodopsin 7-helix transmembrane proteins"/>
    <property type="match status" value="1"/>
</dbReference>
<proteinExistence type="predicted"/>
<organism evidence="2 3">
    <name type="scientific">Biomphalaria glabrata</name>
    <name type="common">Bloodfluke planorb</name>
    <name type="synonym">Freshwater snail</name>
    <dbReference type="NCBI Taxonomy" id="6526"/>
    <lineage>
        <taxon>Eukaryota</taxon>
        <taxon>Metazoa</taxon>
        <taxon>Spiralia</taxon>
        <taxon>Lophotrochozoa</taxon>
        <taxon>Mollusca</taxon>
        <taxon>Gastropoda</taxon>
        <taxon>Heterobranchia</taxon>
        <taxon>Euthyneura</taxon>
        <taxon>Panpulmonata</taxon>
        <taxon>Hygrophila</taxon>
        <taxon>Lymnaeoidea</taxon>
        <taxon>Planorbidae</taxon>
        <taxon>Biomphalaria</taxon>
    </lineage>
</organism>
<name>A0A9W3APZ1_BIOGL</name>
<keyword evidence="1" id="KW-1133">Transmembrane helix</keyword>
<dbReference type="GeneID" id="129926856"/>
<feature type="transmembrane region" description="Helical" evidence="1">
    <location>
        <begin position="114"/>
        <end position="138"/>
    </location>
</feature>
<evidence type="ECO:0000313" key="3">
    <source>
        <dbReference type="RefSeq" id="XP_055889294.1"/>
    </source>
</evidence>
<gene>
    <name evidence="3" type="primary">LOC129926856</name>
</gene>
<sequence>MTLSSLFDPRVNSTRLSFWVSPGREQVRVITGIVRNTSLPLSSQVVIVCCVLHMSKKLKTSVNFRLGLQSLSPFPKASVLTIHSQSNSFASEQASDKAKLKSLSGKERRAIQQMVFMSIVVIICDMPEILISLISVSVQTFGFRKPLNNFYLTVIGVNYTFQVINTSINIAIYWKYSSRYRENCCLTRLPLLDLSPS</sequence>
<evidence type="ECO:0000256" key="1">
    <source>
        <dbReference type="SAM" id="Phobius"/>
    </source>
</evidence>
<dbReference type="Proteomes" id="UP001165740">
    <property type="component" value="Chromosome 6"/>
</dbReference>
<keyword evidence="1" id="KW-0472">Membrane</keyword>
<dbReference type="RefSeq" id="XP_055889294.1">
    <property type="nucleotide sequence ID" value="XM_056033319.1"/>
</dbReference>
<protein>
    <submittedName>
        <fullName evidence="3">Uncharacterized protein LOC129926856</fullName>
    </submittedName>
</protein>
<accession>A0A9W3APZ1</accession>